<dbReference type="GO" id="GO:0046872">
    <property type="term" value="F:metal ion binding"/>
    <property type="evidence" value="ECO:0007669"/>
    <property type="project" value="InterPro"/>
</dbReference>
<feature type="domain" description="Mycothiol-dependent maleylpyruvate isomerase metal-binding" evidence="1">
    <location>
        <begin position="7"/>
        <end position="148"/>
    </location>
</feature>
<keyword evidence="2" id="KW-0413">Isomerase</keyword>
<dbReference type="InterPro" id="IPR034660">
    <property type="entry name" value="DinB/YfiT-like"/>
</dbReference>
<name>A0A934N926_9BACT</name>
<accession>A0A934N926</accession>
<reference evidence="2 3" key="1">
    <citation type="submission" date="2020-10" db="EMBL/GenBank/DDBJ databases">
        <title>Ca. Dormibacterota MAGs.</title>
        <authorList>
            <person name="Montgomery K."/>
        </authorList>
    </citation>
    <scope>NUCLEOTIDE SEQUENCE [LARGE SCALE GENOMIC DNA]</scope>
    <source>
        <strain evidence="2">Mitchell_Peninsula_5</strain>
    </source>
</reference>
<dbReference type="InterPro" id="IPR017517">
    <property type="entry name" value="Maleyloyr_isom"/>
</dbReference>
<proteinExistence type="predicted"/>
<comment type="caution">
    <text evidence="2">The sequence shown here is derived from an EMBL/GenBank/DDBJ whole genome shotgun (WGS) entry which is preliminary data.</text>
</comment>
<dbReference type="InterPro" id="IPR024344">
    <property type="entry name" value="MDMPI_metal-binding"/>
</dbReference>
<organism evidence="2 3">
    <name type="scientific">Candidatus Amunia macphersoniae</name>
    <dbReference type="NCBI Taxonomy" id="3127014"/>
    <lineage>
        <taxon>Bacteria</taxon>
        <taxon>Bacillati</taxon>
        <taxon>Candidatus Dormiibacterota</taxon>
        <taxon>Candidatus Dormibacteria</taxon>
        <taxon>Candidatus Aeolococcales</taxon>
        <taxon>Candidatus Aeolococcaceae</taxon>
        <taxon>Candidatus Amunia</taxon>
    </lineage>
</organism>
<protein>
    <submittedName>
        <fullName evidence="2">Maleylpyruvate isomerase family mycothiol-dependent enzyme</fullName>
    </submittedName>
</protein>
<dbReference type="SUPFAM" id="SSF109854">
    <property type="entry name" value="DinB/YfiT-like putative metalloenzymes"/>
    <property type="match status" value="1"/>
</dbReference>
<sequence length="230" mass="25475">MTLAAIEFSRVVDLLGGLCAEEWQRQTVCELWDVRAMAAHMLGMAEAQASVRQFVHDARIARKRNGGAMIDAMTATQVRERVSLSTGQLVDRFTAVAPRAVKARRRVPAPMRSAVRLKQDPPFAERWQYGFLVDTIFTRDPWIHRVDISRAIDRDMVLTPGHDGRIVADVVAEWARRHAQPFSLVLTGPAGGAWRSGQGGEQIEMDALDFCWTLAGRTPAGGLLATVVPF</sequence>
<dbReference type="Gene3D" id="1.20.120.450">
    <property type="entry name" value="dinb family like domain"/>
    <property type="match status" value="1"/>
</dbReference>
<evidence type="ECO:0000259" key="1">
    <source>
        <dbReference type="Pfam" id="PF11716"/>
    </source>
</evidence>
<dbReference type="AlphaFoldDB" id="A0A934N926"/>
<dbReference type="NCBIfam" id="TIGR03083">
    <property type="entry name" value="maleylpyruvate isomerase family mycothiol-dependent enzyme"/>
    <property type="match status" value="1"/>
</dbReference>
<dbReference type="EMBL" id="JAEKNN010000019">
    <property type="protein sequence ID" value="MBJ7608572.1"/>
    <property type="molecule type" value="Genomic_DNA"/>
</dbReference>
<evidence type="ECO:0000313" key="2">
    <source>
        <dbReference type="EMBL" id="MBJ7608572.1"/>
    </source>
</evidence>
<evidence type="ECO:0000313" key="3">
    <source>
        <dbReference type="Proteomes" id="UP000614410"/>
    </source>
</evidence>
<dbReference type="GO" id="GO:0016853">
    <property type="term" value="F:isomerase activity"/>
    <property type="evidence" value="ECO:0007669"/>
    <property type="project" value="UniProtKB-KW"/>
</dbReference>
<dbReference type="Proteomes" id="UP000614410">
    <property type="component" value="Unassembled WGS sequence"/>
</dbReference>
<gene>
    <name evidence="2" type="ORF">JF887_03950</name>
</gene>
<dbReference type="Pfam" id="PF11716">
    <property type="entry name" value="MDMPI_N"/>
    <property type="match status" value="1"/>
</dbReference>